<feature type="active site" description="Charge relay system" evidence="6">
    <location>
        <position position="359"/>
    </location>
</feature>
<sequence>MNLSIPVNSKAVDNKYIIKLKTNSTAVDNVTSSMGVTPYHKFTHASQGFAARLTDEQLKKLNNDPNVERIEKDEMLHADFYIDEGFAYEDEDAPDEDAVGRAAYGESNTKEAARGKRTARNLVPRTSTKYSKNMLAQEDAPWNLARISHRERHYTNYTYDKSAGTGVCVYVLDSGINTGHRAFGGRAKFVKDLTDEGTDDNNGHGTHVAGIIGSSSFGVAKNATLYAVKILRQDGHGASSLLVAGMDFVLTDAPTRFCPRGIVVNVSVGNPHSKIINKAANRIVRAGYFLAVSAGNYGHDAKTRSPASASLACTAAATTFNDELDPKSNFGYAVNVLAPGIRIKSTWKGQKFMTQSGTSMASAHVAGLGAYYMGLYKNLGTICSFITRRAAKNLIKMGASSGTPNRLINNRRRGEHFY</sequence>
<feature type="domain" description="Peptidase S8/S53" evidence="7">
    <location>
        <begin position="164"/>
        <end position="402"/>
    </location>
</feature>
<dbReference type="GO" id="GO:0006508">
    <property type="term" value="P:proteolysis"/>
    <property type="evidence" value="ECO:0007669"/>
    <property type="project" value="UniProtKB-KW"/>
</dbReference>
<dbReference type="InterPro" id="IPR050131">
    <property type="entry name" value="Peptidase_S8_subtilisin-like"/>
</dbReference>
<evidence type="ECO:0000256" key="6">
    <source>
        <dbReference type="PROSITE-ProRule" id="PRU01240"/>
    </source>
</evidence>
<dbReference type="SUPFAM" id="SSF52743">
    <property type="entry name" value="Subtilisin-like"/>
    <property type="match status" value="1"/>
</dbReference>
<dbReference type="Proteomes" id="UP001251528">
    <property type="component" value="Unassembled WGS sequence"/>
</dbReference>
<dbReference type="AlphaFoldDB" id="A0AAJ0FN85"/>
<dbReference type="InterPro" id="IPR000209">
    <property type="entry name" value="Peptidase_S8/S53_dom"/>
</dbReference>
<dbReference type="InterPro" id="IPR010259">
    <property type="entry name" value="S8pro/Inhibitor_I9"/>
</dbReference>
<keyword evidence="10" id="KW-1185">Reference proteome</keyword>
<dbReference type="Gene3D" id="3.40.50.200">
    <property type="entry name" value="Peptidase S8/S53 domain"/>
    <property type="match status" value="1"/>
</dbReference>
<dbReference type="PRINTS" id="PR00723">
    <property type="entry name" value="SUBTILISIN"/>
</dbReference>
<gene>
    <name evidence="9" type="ORF">QQS21_011605</name>
</gene>
<keyword evidence="4 6" id="KW-0378">Hydrolase</keyword>
<evidence type="ECO:0000256" key="1">
    <source>
        <dbReference type="ARBA" id="ARBA00011073"/>
    </source>
</evidence>
<comment type="similarity">
    <text evidence="1 6">Belongs to the peptidase S8 family.</text>
</comment>
<comment type="caution">
    <text evidence="9">The sequence shown here is derived from an EMBL/GenBank/DDBJ whole genome shotgun (WGS) entry which is preliminary data.</text>
</comment>
<dbReference type="GO" id="GO:0005576">
    <property type="term" value="C:extracellular region"/>
    <property type="evidence" value="ECO:0007669"/>
    <property type="project" value="UniProtKB-ARBA"/>
</dbReference>
<organism evidence="9 10">
    <name type="scientific">Conoideocrella luteorostrata</name>
    <dbReference type="NCBI Taxonomy" id="1105319"/>
    <lineage>
        <taxon>Eukaryota</taxon>
        <taxon>Fungi</taxon>
        <taxon>Dikarya</taxon>
        <taxon>Ascomycota</taxon>
        <taxon>Pezizomycotina</taxon>
        <taxon>Sordariomycetes</taxon>
        <taxon>Hypocreomycetidae</taxon>
        <taxon>Hypocreales</taxon>
        <taxon>Clavicipitaceae</taxon>
        <taxon>Conoideocrella</taxon>
    </lineage>
</organism>
<evidence type="ECO:0000256" key="3">
    <source>
        <dbReference type="ARBA" id="ARBA00022729"/>
    </source>
</evidence>
<dbReference type="InterPro" id="IPR034193">
    <property type="entry name" value="PCSK9_ProteinaseK-like"/>
</dbReference>
<dbReference type="CDD" id="cd04077">
    <property type="entry name" value="Peptidases_S8_PCSK9_ProteinaseK_like"/>
    <property type="match status" value="1"/>
</dbReference>
<name>A0AAJ0FN85_9HYPO</name>
<dbReference type="PANTHER" id="PTHR43806">
    <property type="entry name" value="PEPTIDASE S8"/>
    <property type="match status" value="1"/>
</dbReference>
<dbReference type="Gene3D" id="3.30.70.80">
    <property type="entry name" value="Peptidase S8 propeptide/proteinase inhibitor I9"/>
    <property type="match status" value="1"/>
</dbReference>
<keyword evidence="3" id="KW-0732">Signal</keyword>
<evidence type="ECO:0000259" key="8">
    <source>
        <dbReference type="Pfam" id="PF05922"/>
    </source>
</evidence>
<accession>A0AAJ0FN85</accession>
<dbReference type="Pfam" id="PF00082">
    <property type="entry name" value="Peptidase_S8"/>
    <property type="match status" value="1"/>
</dbReference>
<dbReference type="FunFam" id="3.40.50.200:FF:000014">
    <property type="entry name" value="Proteinase K"/>
    <property type="match status" value="1"/>
</dbReference>
<evidence type="ECO:0000256" key="5">
    <source>
        <dbReference type="ARBA" id="ARBA00022825"/>
    </source>
</evidence>
<dbReference type="InterPro" id="IPR015500">
    <property type="entry name" value="Peptidase_S8_subtilisin-rel"/>
</dbReference>
<dbReference type="PROSITE" id="PS51892">
    <property type="entry name" value="SUBTILASE"/>
    <property type="match status" value="1"/>
</dbReference>
<dbReference type="InterPro" id="IPR022398">
    <property type="entry name" value="Peptidase_S8_His-AS"/>
</dbReference>
<evidence type="ECO:0000256" key="4">
    <source>
        <dbReference type="ARBA" id="ARBA00022801"/>
    </source>
</evidence>
<evidence type="ECO:0000313" key="10">
    <source>
        <dbReference type="Proteomes" id="UP001251528"/>
    </source>
</evidence>
<dbReference type="Pfam" id="PF05922">
    <property type="entry name" value="Inhibitor_I9"/>
    <property type="match status" value="1"/>
</dbReference>
<dbReference type="PROSITE" id="PS00136">
    <property type="entry name" value="SUBTILASE_ASP"/>
    <property type="match status" value="1"/>
</dbReference>
<dbReference type="EMBL" id="JASWJB010000405">
    <property type="protein sequence ID" value="KAK2590711.1"/>
    <property type="molecule type" value="Genomic_DNA"/>
</dbReference>
<feature type="domain" description="Inhibitor I9" evidence="8">
    <location>
        <begin position="35"/>
        <end position="78"/>
    </location>
</feature>
<dbReference type="PROSITE" id="PS00137">
    <property type="entry name" value="SUBTILASE_HIS"/>
    <property type="match status" value="1"/>
</dbReference>
<keyword evidence="2 6" id="KW-0645">Protease</keyword>
<dbReference type="SUPFAM" id="SSF54897">
    <property type="entry name" value="Protease propeptides/inhibitors"/>
    <property type="match status" value="1"/>
</dbReference>
<dbReference type="InterPro" id="IPR036852">
    <property type="entry name" value="Peptidase_S8/S53_dom_sf"/>
</dbReference>
<feature type="active site" description="Charge relay system" evidence="6">
    <location>
        <position position="204"/>
    </location>
</feature>
<proteinExistence type="inferred from homology"/>
<dbReference type="InterPro" id="IPR023827">
    <property type="entry name" value="Peptidase_S8_Asp-AS"/>
</dbReference>
<feature type="active site" description="Charge relay system" evidence="6">
    <location>
        <position position="173"/>
    </location>
</feature>
<evidence type="ECO:0000313" key="9">
    <source>
        <dbReference type="EMBL" id="KAK2590711.1"/>
    </source>
</evidence>
<reference evidence="9" key="1">
    <citation type="submission" date="2023-06" db="EMBL/GenBank/DDBJ databases">
        <title>Conoideocrella luteorostrata (Hypocreales: Clavicipitaceae), a potential biocontrol fungus for elongate hemlock scale in United States Christmas tree production areas.</title>
        <authorList>
            <person name="Barrett H."/>
            <person name="Lovett B."/>
            <person name="Macias A.M."/>
            <person name="Stajich J.E."/>
            <person name="Kasson M.T."/>
        </authorList>
    </citation>
    <scope>NUCLEOTIDE SEQUENCE</scope>
    <source>
        <strain evidence="9">ARSEF 14590</strain>
    </source>
</reference>
<evidence type="ECO:0000256" key="2">
    <source>
        <dbReference type="ARBA" id="ARBA00022670"/>
    </source>
</evidence>
<dbReference type="PANTHER" id="PTHR43806:SF58">
    <property type="entry name" value="ALKALINE PROTEASE 1-RELATED"/>
    <property type="match status" value="1"/>
</dbReference>
<dbReference type="InterPro" id="IPR037045">
    <property type="entry name" value="S8pro/Inhibitor_I9_sf"/>
</dbReference>
<dbReference type="GO" id="GO:0004252">
    <property type="term" value="F:serine-type endopeptidase activity"/>
    <property type="evidence" value="ECO:0007669"/>
    <property type="project" value="UniProtKB-UniRule"/>
</dbReference>
<evidence type="ECO:0000259" key="7">
    <source>
        <dbReference type="Pfam" id="PF00082"/>
    </source>
</evidence>
<keyword evidence="5 6" id="KW-0720">Serine protease</keyword>
<protein>
    <submittedName>
        <fullName evidence="9">Uncharacterized protein</fullName>
    </submittedName>
</protein>